<accession>A0A2H4SAJ6</accession>
<sequence>MINAPEKINLLKGPCSTSPLHPVVSPLHHQAGTVLCKRPGTNLLMYDLQPRPLSGPLRSVSTSGQPVLPPPKTRTHDSAANPSQYGTGNPHWAYAKLFYNFYFSVASTSKADCVASSWLAAEPSLAQLSHFDVKTPPGLDHDAPAACRKIETLRPSSAKSPRSRQ</sequence>
<reference evidence="2 3" key="1">
    <citation type="journal article" date="2017" name="BMC Genomics">
        <title>Chromosome level assembly and secondary metabolite potential of the parasitic fungus Cordyceps militaris.</title>
        <authorList>
            <person name="Kramer G.J."/>
            <person name="Nodwell J.R."/>
        </authorList>
    </citation>
    <scope>NUCLEOTIDE SEQUENCE [LARGE SCALE GENOMIC DNA]</scope>
    <source>
        <strain evidence="2 3">ATCC 34164</strain>
    </source>
</reference>
<dbReference type="EMBL" id="CP023323">
    <property type="protein sequence ID" value="ATY60134.1"/>
    <property type="molecule type" value="Genomic_DNA"/>
</dbReference>
<evidence type="ECO:0000256" key="1">
    <source>
        <dbReference type="SAM" id="MobiDB-lite"/>
    </source>
</evidence>
<dbReference type="VEuPathDB" id="FungiDB:A9K55_005825"/>
<gene>
    <name evidence="2" type="ORF">A9K55_005825</name>
</gene>
<protein>
    <submittedName>
        <fullName evidence="2">Uncharacterized protein</fullName>
    </submittedName>
</protein>
<name>A0A2H4SAJ6_CORMI</name>
<proteinExistence type="predicted"/>
<organism evidence="2 3">
    <name type="scientific">Cordyceps militaris</name>
    <name type="common">Caterpillar fungus</name>
    <name type="synonym">Clavaria militaris</name>
    <dbReference type="NCBI Taxonomy" id="73501"/>
    <lineage>
        <taxon>Eukaryota</taxon>
        <taxon>Fungi</taxon>
        <taxon>Dikarya</taxon>
        <taxon>Ascomycota</taxon>
        <taxon>Pezizomycotina</taxon>
        <taxon>Sordariomycetes</taxon>
        <taxon>Hypocreomycetidae</taxon>
        <taxon>Hypocreales</taxon>
        <taxon>Cordycipitaceae</taxon>
        <taxon>Cordyceps</taxon>
    </lineage>
</organism>
<evidence type="ECO:0000313" key="2">
    <source>
        <dbReference type="EMBL" id="ATY60134.1"/>
    </source>
</evidence>
<feature type="region of interest" description="Disordered" evidence="1">
    <location>
        <begin position="55"/>
        <end position="82"/>
    </location>
</feature>
<dbReference type="AlphaFoldDB" id="A0A2H4SAJ6"/>
<evidence type="ECO:0000313" key="3">
    <source>
        <dbReference type="Proteomes" id="UP000323067"/>
    </source>
</evidence>
<dbReference type="Proteomes" id="UP000323067">
    <property type="component" value="Chromosome vi"/>
</dbReference>